<proteinExistence type="inferred from homology"/>
<keyword evidence="10 13" id="KW-1133">Transmembrane helix</keyword>
<dbReference type="InterPro" id="IPR003544">
    <property type="entry name" value="Cyt_c_biogenesis_CcmB"/>
</dbReference>
<evidence type="ECO:0000256" key="6">
    <source>
        <dbReference type="ARBA" id="ARBA00022475"/>
    </source>
</evidence>
<feature type="transmembrane region" description="Helical" evidence="13">
    <location>
        <begin position="23"/>
        <end position="43"/>
    </location>
</feature>
<evidence type="ECO:0000256" key="7">
    <source>
        <dbReference type="ARBA" id="ARBA00022519"/>
    </source>
</evidence>
<organism evidence="14 15">
    <name type="scientific">Ignatzschineria ureiclastica</name>
    <dbReference type="NCBI Taxonomy" id="472582"/>
    <lineage>
        <taxon>Bacteria</taxon>
        <taxon>Pseudomonadati</taxon>
        <taxon>Pseudomonadota</taxon>
        <taxon>Gammaproteobacteria</taxon>
        <taxon>Cardiobacteriales</taxon>
        <taxon>Ignatzschineriaceae</taxon>
        <taxon>Ignatzschineria</taxon>
    </lineage>
</organism>
<dbReference type="InterPro" id="IPR026031">
    <property type="entry name" value="Cyt_c_CcmB_bac"/>
</dbReference>
<feature type="transmembrane region" description="Helical" evidence="13">
    <location>
        <begin position="196"/>
        <end position="218"/>
    </location>
</feature>
<evidence type="ECO:0000256" key="2">
    <source>
        <dbReference type="ARBA" id="ARBA00004429"/>
    </source>
</evidence>
<evidence type="ECO:0000256" key="5">
    <source>
        <dbReference type="ARBA" id="ARBA00022448"/>
    </source>
</evidence>
<evidence type="ECO:0000256" key="11">
    <source>
        <dbReference type="ARBA" id="ARBA00023136"/>
    </source>
</evidence>
<evidence type="ECO:0000313" key="15">
    <source>
        <dbReference type="Proteomes" id="UP000245020"/>
    </source>
</evidence>
<feature type="transmembrane region" description="Helical" evidence="13">
    <location>
        <begin position="162"/>
        <end position="184"/>
    </location>
</feature>
<dbReference type="Proteomes" id="UP000245020">
    <property type="component" value="Unassembled WGS sequence"/>
</dbReference>
<evidence type="ECO:0000256" key="9">
    <source>
        <dbReference type="ARBA" id="ARBA00022748"/>
    </source>
</evidence>
<comment type="caution">
    <text evidence="14">The sequence shown here is derived from an EMBL/GenBank/DDBJ whole genome shotgun (WGS) entry which is preliminary data.</text>
</comment>
<dbReference type="GO" id="GO:0005886">
    <property type="term" value="C:plasma membrane"/>
    <property type="evidence" value="ECO:0007669"/>
    <property type="project" value="UniProtKB-SubCell"/>
</dbReference>
<evidence type="ECO:0000256" key="8">
    <source>
        <dbReference type="ARBA" id="ARBA00022692"/>
    </source>
</evidence>
<dbReference type="OrthoDB" id="9799895at2"/>
<feature type="transmembrane region" description="Helical" evidence="13">
    <location>
        <begin position="94"/>
        <end position="118"/>
    </location>
</feature>
<evidence type="ECO:0000256" key="3">
    <source>
        <dbReference type="ARBA" id="ARBA00010544"/>
    </source>
</evidence>
<evidence type="ECO:0000256" key="13">
    <source>
        <dbReference type="SAM" id="Phobius"/>
    </source>
</evidence>
<comment type="subcellular location">
    <subcellularLocation>
        <location evidence="2">Cell inner membrane</location>
        <topology evidence="2">Multi-pass membrane protein</topology>
    </subcellularLocation>
</comment>
<gene>
    <name evidence="14" type="primary">ccmB</name>
    <name evidence="14" type="ORF">DC083_02705</name>
</gene>
<accession>A0A2U2AHG9</accession>
<evidence type="ECO:0000256" key="4">
    <source>
        <dbReference type="ARBA" id="ARBA00016452"/>
    </source>
</evidence>
<keyword evidence="8 13" id="KW-0812">Transmembrane</keyword>
<dbReference type="AlphaFoldDB" id="A0A2U2AHG9"/>
<keyword evidence="6 12" id="KW-1003">Cell membrane</keyword>
<keyword evidence="9 12" id="KW-0201">Cytochrome c-type biogenesis</keyword>
<dbReference type="PANTHER" id="PTHR30070:SF1">
    <property type="entry name" value="CYTOCHROME C BIOGENESIS B-RELATED"/>
    <property type="match status" value="1"/>
</dbReference>
<keyword evidence="11 12" id="KW-0472">Membrane</keyword>
<evidence type="ECO:0000313" key="14">
    <source>
        <dbReference type="EMBL" id="PWD82108.1"/>
    </source>
</evidence>
<reference evidence="15" key="1">
    <citation type="submission" date="2018-05" db="EMBL/GenBank/DDBJ databases">
        <title>Ignatzschineria dubaiensis sp. nov., isolated from necrotic foot tissues of dromedaries (Camelus dromedarius) and associated maggots in Dubai, United Arab Emirates.</title>
        <authorList>
            <person name="Tsang C.C."/>
            <person name="Tang J.Y.M."/>
            <person name="Fong J.Y.H."/>
            <person name="Kinne J."/>
            <person name="Lee H.H."/>
            <person name="Joseph M."/>
            <person name="Jose S."/>
            <person name="Schuster R.K."/>
            <person name="Tang Y."/>
            <person name="Sivakumar S."/>
            <person name="Chen J.H.K."/>
            <person name="Teng J.L.L."/>
            <person name="Lau S.K.P."/>
            <person name="Wernery U."/>
            <person name="Woo P.C.Y."/>
        </authorList>
    </citation>
    <scope>NUCLEOTIDE SEQUENCE [LARGE SCALE GENOMIC DNA]</scope>
    <source>
        <strain evidence="15">KCTC 22644</strain>
    </source>
</reference>
<keyword evidence="5 12" id="KW-0813">Transport</keyword>
<evidence type="ECO:0000256" key="10">
    <source>
        <dbReference type="ARBA" id="ARBA00022989"/>
    </source>
</evidence>
<name>A0A2U2AHG9_9GAMM</name>
<dbReference type="GO" id="GO:0017004">
    <property type="term" value="P:cytochrome complex assembly"/>
    <property type="evidence" value="ECO:0007669"/>
    <property type="project" value="UniProtKB-KW"/>
</dbReference>
<dbReference type="EMBL" id="QEWQ01000001">
    <property type="protein sequence ID" value="PWD82108.1"/>
    <property type="molecule type" value="Genomic_DNA"/>
</dbReference>
<evidence type="ECO:0000256" key="1">
    <source>
        <dbReference type="ARBA" id="ARBA00002442"/>
    </source>
</evidence>
<evidence type="ECO:0000256" key="12">
    <source>
        <dbReference type="PIRNR" id="PIRNR002764"/>
    </source>
</evidence>
<dbReference type="PRINTS" id="PR01414">
    <property type="entry name" value="CCMBBIOGNSIS"/>
</dbReference>
<feature type="transmembrane region" description="Helical" evidence="13">
    <location>
        <begin position="55"/>
        <end position="73"/>
    </location>
</feature>
<dbReference type="RefSeq" id="WP_109188704.1">
    <property type="nucleotide sequence ID" value="NZ_BMYA01000001.1"/>
</dbReference>
<keyword evidence="15" id="KW-1185">Reference proteome</keyword>
<keyword evidence="7 12" id="KW-0997">Cell inner membrane</keyword>
<dbReference type="GO" id="GO:0015232">
    <property type="term" value="F:heme transmembrane transporter activity"/>
    <property type="evidence" value="ECO:0007669"/>
    <property type="project" value="InterPro"/>
</dbReference>
<dbReference type="PIRSF" id="PIRSF002764">
    <property type="entry name" value="CcmB"/>
    <property type="match status" value="1"/>
</dbReference>
<sequence>MFSGLFGVLMRDLRIGMRNRSEILMPLLFFLIIITLFPLGLGLENQKVLHTASPAILWIAALLSTILVLDRVFKHDFEDGSLEQMVISGSPLYGIILGKIIAHWLLTGLPLVLFSPILSVMLGFTITESFSVALILLLGTPLLSFIGAMCVALIVGLRQAGLLLSIITLPLYVPILLVGVQLIYRLQEGHSLNSLLLIFAGADIVALLLVPIVTAFAIKMSLD</sequence>
<dbReference type="GO" id="GO:1903607">
    <property type="term" value="P:cytochrome c biosynthetic process"/>
    <property type="evidence" value="ECO:0007669"/>
    <property type="project" value="TreeGrafter"/>
</dbReference>
<dbReference type="Pfam" id="PF03379">
    <property type="entry name" value="CcmB"/>
    <property type="match status" value="1"/>
</dbReference>
<dbReference type="NCBIfam" id="TIGR01190">
    <property type="entry name" value="ccmB"/>
    <property type="match status" value="1"/>
</dbReference>
<feature type="transmembrane region" description="Helical" evidence="13">
    <location>
        <begin position="130"/>
        <end position="155"/>
    </location>
</feature>
<dbReference type="PANTHER" id="PTHR30070">
    <property type="entry name" value="HEME EXPORTER PROTEIN B"/>
    <property type="match status" value="1"/>
</dbReference>
<comment type="function">
    <text evidence="1 12">Required for the export of heme to the periplasm for the biogenesis of c-type cytochromes.</text>
</comment>
<protein>
    <recommendedName>
        <fullName evidence="4 12">Heme exporter protein B</fullName>
    </recommendedName>
</protein>
<comment type="similarity">
    <text evidence="3 12">Belongs to the CcmB/CycW/HelB family.</text>
</comment>